<dbReference type="EMBL" id="JABSTV010001247">
    <property type="protein sequence ID" value="KAH7971690.1"/>
    <property type="molecule type" value="Genomic_DNA"/>
</dbReference>
<name>A0A9D4Q9F3_RHISA</name>
<evidence type="ECO:0000313" key="2">
    <source>
        <dbReference type="Proteomes" id="UP000821837"/>
    </source>
</evidence>
<sequence>MAAASSIHRERWSFQRNERWFEDTLPHLGEQHFRQAFRVSPTTFRYLVESCRPSLERQTTNMREAISVEKRVAVGMYRLCSSAKDTIADLFGIGSLLLELQLLPP</sequence>
<organism evidence="1 2">
    <name type="scientific">Rhipicephalus sanguineus</name>
    <name type="common">Brown dog tick</name>
    <name type="synonym">Ixodes sanguineus</name>
    <dbReference type="NCBI Taxonomy" id="34632"/>
    <lineage>
        <taxon>Eukaryota</taxon>
        <taxon>Metazoa</taxon>
        <taxon>Ecdysozoa</taxon>
        <taxon>Arthropoda</taxon>
        <taxon>Chelicerata</taxon>
        <taxon>Arachnida</taxon>
        <taxon>Acari</taxon>
        <taxon>Parasitiformes</taxon>
        <taxon>Ixodida</taxon>
        <taxon>Ixodoidea</taxon>
        <taxon>Ixodidae</taxon>
        <taxon>Rhipicephalinae</taxon>
        <taxon>Rhipicephalus</taxon>
        <taxon>Rhipicephalus</taxon>
    </lineage>
</organism>
<proteinExistence type="predicted"/>
<evidence type="ECO:0000313" key="1">
    <source>
        <dbReference type="EMBL" id="KAH7971690.1"/>
    </source>
</evidence>
<dbReference type="VEuPathDB" id="VectorBase:RSAN_035133"/>
<protein>
    <submittedName>
        <fullName evidence="1">Uncharacterized protein</fullName>
    </submittedName>
</protein>
<reference evidence="1" key="1">
    <citation type="journal article" date="2020" name="Cell">
        <title>Large-Scale Comparative Analyses of Tick Genomes Elucidate Their Genetic Diversity and Vector Capacities.</title>
        <authorList>
            <consortium name="Tick Genome and Microbiome Consortium (TIGMIC)"/>
            <person name="Jia N."/>
            <person name="Wang J."/>
            <person name="Shi W."/>
            <person name="Du L."/>
            <person name="Sun Y."/>
            <person name="Zhan W."/>
            <person name="Jiang J.F."/>
            <person name="Wang Q."/>
            <person name="Zhang B."/>
            <person name="Ji P."/>
            <person name="Bell-Sakyi L."/>
            <person name="Cui X.M."/>
            <person name="Yuan T.T."/>
            <person name="Jiang B.G."/>
            <person name="Yang W.F."/>
            <person name="Lam T.T."/>
            <person name="Chang Q.C."/>
            <person name="Ding S.J."/>
            <person name="Wang X.J."/>
            <person name="Zhu J.G."/>
            <person name="Ruan X.D."/>
            <person name="Zhao L."/>
            <person name="Wei J.T."/>
            <person name="Ye R.Z."/>
            <person name="Que T.C."/>
            <person name="Du C.H."/>
            <person name="Zhou Y.H."/>
            <person name="Cheng J.X."/>
            <person name="Dai P.F."/>
            <person name="Guo W.B."/>
            <person name="Han X.H."/>
            <person name="Huang E.J."/>
            <person name="Li L.F."/>
            <person name="Wei W."/>
            <person name="Gao Y.C."/>
            <person name="Liu J.Z."/>
            <person name="Shao H.Z."/>
            <person name="Wang X."/>
            <person name="Wang C.C."/>
            <person name="Yang T.C."/>
            <person name="Huo Q.B."/>
            <person name="Li W."/>
            <person name="Chen H.Y."/>
            <person name="Chen S.E."/>
            <person name="Zhou L.G."/>
            <person name="Ni X.B."/>
            <person name="Tian J.H."/>
            <person name="Sheng Y."/>
            <person name="Liu T."/>
            <person name="Pan Y.S."/>
            <person name="Xia L.Y."/>
            <person name="Li J."/>
            <person name="Zhao F."/>
            <person name="Cao W.C."/>
        </authorList>
    </citation>
    <scope>NUCLEOTIDE SEQUENCE</scope>
    <source>
        <strain evidence="1">Rsan-2018</strain>
    </source>
</reference>
<reference evidence="1" key="2">
    <citation type="submission" date="2021-09" db="EMBL/GenBank/DDBJ databases">
        <authorList>
            <person name="Jia N."/>
            <person name="Wang J."/>
            <person name="Shi W."/>
            <person name="Du L."/>
            <person name="Sun Y."/>
            <person name="Zhan W."/>
            <person name="Jiang J."/>
            <person name="Wang Q."/>
            <person name="Zhang B."/>
            <person name="Ji P."/>
            <person name="Sakyi L.B."/>
            <person name="Cui X."/>
            <person name="Yuan T."/>
            <person name="Jiang B."/>
            <person name="Yang W."/>
            <person name="Lam T.T.-Y."/>
            <person name="Chang Q."/>
            <person name="Ding S."/>
            <person name="Wang X."/>
            <person name="Zhu J."/>
            <person name="Ruan X."/>
            <person name="Zhao L."/>
            <person name="Wei J."/>
            <person name="Que T."/>
            <person name="Du C."/>
            <person name="Cheng J."/>
            <person name="Dai P."/>
            <person name="Han X."/>
            <person name="Huang E."/>
            <person name="Gao Y."/>
            <person name="Liu J."/>
            <person name="Shao H."/>
            <person name="Ye R."/>
            <person name="Li L."/>
            <person name="Wei W."/>
            <person name="Wang X."/>
            <person name="Wang C."/>
            <person name="Huo Q."/>
            <person name="Li W."/>
            <person name="Guo W."/>
            <person name="Chen H."/>
            <person name="Chen S."/>
            <person name="Zhou L."/>
            <person name="Zhou L."/>
            <person name="Ni X."/>
            <person name="Tian J."/>
            <person name="Zhou Y."/>
            <person name="Sheng Y."/>
            <person name="Liu T."/>
            <person name="Pan Y."/>
            <person name="Xia L."/>
            <person name="Li J."/>
            <person name="Zhao F."/>
            <person name="Cao W."/>
        </authorList>
    </citation>
    <scope>NUCLEOTIDE SEQUENCE</scope>
    <source>
        <strain evidence="1">Rsan-2018</strain>
        <tissue evidence="1">Larvae</tissue>
    </source>
</reference>
<comment type="caution">
    <text evidence="1">The sequence shown here is derived from an EMBL/GenBank/DDBJ whole genome shotgun (WGS) entry which is preliminary data.</text>
</comment>
<accession>A0A9D4Q9F3</accession>
<keyword evidence="2" id="KW-1185">Reference proteome</keyword>
<gene>
    <name evidence="1" type="ORF">HPB52_002208</name>
</gene>
<dbReference type="AlphaFoldDB" id="A0A9D4Q9F3"/>
<dbReference type="Proteomes" id="UP000821837">
    <property type="component" value="Chromosome 11"/>
</dbReference>